<sequence length="77" mass="8057">MGTEWFRADCAAVSISLRRDANRKRTERGRPPATFASHSAAGGAIAADAARGGRDRRNGMAARGHGTLRSAGFLTTG</sequence>
<dbReference type="AlphaFoldDB" id="A0AAQ0F584"/>
<feature type="compositionally biased region" description="Low complexity" evidence="1">
    <location>
        <begin position="40"/>
        <end position="50"/>
    </location>
</feature>
<dbReference type="EMBL" id="QLUZ01000038">
    <property type="protein sequence ID" value="RAP98757.1"/>
    <property type="molecule type" value="Genomic_DNA"/>
</dbReference>
<feature type="compositionally biased region" description="Basic and acidic residues" evidence="1">
    <location>
        <begin position="19"/>
        <end position="30"/>
    </location>
</feature>
<protein>
    <submittedName>
        <fullName evidence="2">Uncharacterized protein</fullName>
    </submittedName>
</protein>
<proteinExistence type="predicted"/>
<comment type="caution">
    <text evidence="2">The sequence shown here is derived from an EMBL/GenBank/DDBJ whole genome shotgun (WGS) entry which is preliminary data.</text>
</comment>
<organism evidence="2 3">
    <name type="scientific">Burkholderia cepacia</name>
    <name type="common">Pseudomonas cepacia</name>
    <dbReference type="NCBI Taxonomy" id="292"/>
    <lineage>
        <taxon>Bacteria</taxon>
        <taxon>Pseudomonadati</taxon>
        <taxon>Pseudomonadota</taxon>
        <taxon>Betaproteobacteria</taxon>
        <taxon>Burkholderiales</taxon>
        <taxon>Burkholderiaceae</taxon>
        <taxon>Burkholderia</taxon>
        <taxon>Burkholderia cepacia complex</taxon>
    </lineage>
</organism>
<accession>A0AAQ0F584</accession>
<evidence type="ECO:0000256" key="1">
    <source>
        <dbReference type="SAM" id="MobiDB-lite"/>
    </source>
</evidence>
<evidence type="ECO:0000313" key="3">
    <source>
        <dbReference type="Proteomes" id="UP000248899"/>
    </source>
</evidence>
<name>A0AAQ0F584_BURCE</name>
<gene>
    <name evidence="2" type="ORF">DPR02_36730</name>
</gene>
<dbReference type="Proteomes" id="UP000248899">
    <property type="component" value="Unassembled WGS sequence"/>
</dbReference>
<reference evidence="2 3" key="1">
    <citation type="submission" date="2018-06" db="EMBL/GenBank/DDBJ databases">
        <title>Towards the identification of Burkholderia cepacia strain which caused fatal septicemia.</title>
        <authorList>
            <person name="Bui L.A.T."/>
            <person name="Zakharova I.B."/>
            <person name="Shpak I.M."/>
            <person name="Teteryatnikova N."/>
            <person name="Ustinov D.V."/>
            <person name="Kuzyutina Y.A."/>
            <person name="Nguyen H.N."/>
            <person name="Antonov A.S."/>
            <person name="Avdyusheva E.F."/>
            <person name="Victorov D.V."/>
        </authorList>
    </citation>
    <scope>NUCLEOTIDE SEQUENCE [LARGE SCALE GENOMIC DNA]</scope>
    <source>
        <strain evidence="2 3">PT02</strain>
    </source>
</reference>
<feature type="region of interest" description="Disordered" evidence="1">
    <location>
        <begin position="19"/>
        <end position="77"/>
    </location>
</feature>
<evidence type="ECO:0000313" key="2">
    <source>
        <dbReference type="EMBL" id="RAP98757.1"/>
    </source>
</evidence>